<organism evidence="2 3">
    <name type="scientific">Nakamurella flavida</name>
    <dbReference type="NCBI Taxonomy" id="363630"/>
    <lineage>
        <taxon>Bacteria</taxon>
        <taxon>Bacillati</taxon>
        <taxon>Actinomycetota</taxon>
        <taxon>Actinomycetes</taxon>
        <taxon>Nakamurellales</taxon>
        <taxon>Nakamurellaceae</taxon>
        <taxon>Nakamurella</taxon>
    </lineage>
</organism>
<name>A0A938YNQ8_9ACTN</name>
<gene>
    <name evidence="2" type="ORF">JL107_09750</name>
</gene>
<evidence type="ECO:0000313" key="2">
    <source>
        <dbReference type="EMBL" id="MBM9476727.1"/>
    </source>
</evidence>
<accession>A0A938YNQ8</accession>
<dbReference type="RefSeq" id="WP_205256836.1">
    <property type="nucleotide sequence ID" value="NZ_BAAAPV010000004.1"/>
</dbReference>
<dbReference type="InterPro" id="IPR021530">
    <property type="entry name" value="AllH-like"/>
</dbReference>
<dbReference type="AlphaFoldDB" id="A0A938YNQ8"/>
<dbReference type="Pfam" id="PF11392">
    <property type="entry name" value="AllH"/>
    <property type="match status" value="1"/>
</dbReference>
<feature type="region of interest" description="Disordered" evidence="1">
    <location>
        <begin position="257"/>
        <end position="282"/>
    </location>
</feature>
<evidence type="ECO:0000256" key="1">
    <source>
        <dbReference type="SAM" id="MobiDB-lite"/>
    </source>
</evidence>
<keyword evidence="3" id="KW-1185">Reference proteome</keyword>
<dbReference type="Proteomes" id="UP000663801">
    <property type="component" value="Unassembled WGS sequence"/>
</dbReference>
<evidence type="ECO:0000313" key="3">
    <source>
        <dbReference type="Proteomes" id="UP000663801"/>
    </source>
</evidence>
<sequence>MAVPAAVADLIAGPPRVGRVLTRLSRAVVLVLDDHPEPSGQVLTLLAPGASGTPHGIRVPVAAVPAMFAHAVPGVPVSVGEGRVTLPGMSLRAARAVPSRVPPGPVDPDAVALLARISTRRPPGAGGPAGVRRVLDEADPAPAVLELLGLGPGLTPAGDDLLAGLLCGLWATGRTLEAERIGAVVGALAPARTTALSADLLHQAARGHAGDAVLAVVAAVRAASGPRLHDAVAALLDIGHTSGADLLAGLVVGLSGSPERPPTPGRLCPPQDCPPQDGKDGR</sequence>
<proteinExistence type="predicted"/>
<dbReference type="EMBL" id="JAERWL010000008">
    <property type="protein sequence ID" value="MBM9476727.1"/>
    <property type="molecule type" value="Genomic_DNA"/>
</dbReference>
<reference evidence="2" key="1">
    <citation type="submission" date="2021-01" db="EMBL/GenBank/DDBJ databases">
        <title>KCTC 19127 draft genome.</title>
        <authorList>
            <person name="An D."/>
        </authorList>
    </citation>
    <scope>NUCLEOTIDE SEQUENCE</scope>
    <source>
        <strain evidence="2">KCTC 19127</strain>
    </source>
</reference>
<comment type="caution">
    <text evidence="2">The sequence shown here is derived from an EMBL/GenBank/DDBJ whole genome shotgun (WGS) entry which is preliminary data.</text>
</comment>
<protein>
    <submittedName>
        <fullName evidence="2">DUF2877 domain-containing protein</fullName>
    </submittedName>
</protein>